<dbReference type="GO" id="GO:0034024">
    <property type="term" value="F:glutamate-putrescine ligase activity"/>
    <property type="evidence" value="ECO:0007669"/>
    <property type="project" value="UniProtKB-EC"/>
</dbReference>
<evidence type="ECO:0000313" key="8">
    <source>
        <dbReference type="Proteomes" id="UP000094622"/>
    </source>
</evidence>
<organism evidence="7 8">
    <name type="scientific">Methylobrevis pamukkalensis</name>
    <dbReference type="NCBI Taxonomy" id="1439726"/>
    <lineage>
        <taxon>Bacteria</taxon>
        <taxon>Pseudomonadati</taxon>
        <taxon>Pseudomonadota</taxon>
        <taxon>Alphaproteobacteria</taxon>
        <taxon>Hyphomicrobiales</taxon>
        <taxon>Pleomorphomonadaceae</taxon>
        <taxon>Methylobrevis</taxon>
    </lineage>
</organism>
<sequence length="219" mass="23800">MLRRLIGEIARKHGLRASFMAKPFIERAGNGMHVHVSLVDGEGRNVFAHPVEGERRLGSAVAGLVEAMVPSTLLFVPTWNGFRRLQPGSYAPTKASWGHNNRSVAVRVPASEAAARRVEHRIAGADANPYLVLAAVLGAMADGLERAATPPPATDIDAYAAPAPVLPATMDEAIRLFERSDFVRRSFGVEYRKLFAAVKKAEMAAFRAEISPLERSTYL</sequence>
<keyword evidence="8" id="KW-1185">Reference proteome</keyword>
<dbReference type="SUPFAM" id="SSF55931">
    <property type="entry name" value="Glutamine synthetase/guanido kinase"/>
    <property type="match status" value="1"/>
</dbReference>
<dbReference type="Proteomes" id="UP000094622">
    <property type="component" value="Unassembled WGS sequence"/>
</dbReference>
<protein>
    <submittedName>
        <fullName evidence="7">Gamma-glutamylputrescine synthetase PuuA</fullName>
        <ecNumber evidence="7">6.3.1.11</ecNumber>
    </submittedName>
</protein>
<name>A0A1E3GZY4_9HYPH</name>
<dbReference type="InterPro" id="IPR014746">
    <property type="entry name" value="Gln_synth/guanido_kin_cat_dom"/>
</dbReference>
<evidence type="ECO:0000259" key="6">
    <source>
        <dbReference type="PROSITE" id="PS51987"/>
    </source>
</evidence>
<comment type="caution">
    <text evidence="7">The sequence shown here is derived from an EMBL/GenBank/DDBJ whole genome shotgun (WGS) entry which is preliminary data.</text>
</comment>
<dbReference type="PANTHER" id="PTHR43785:SF12">
    <property type="entry name" value="TYPE-1 GLUTAMINE SYNTHETASE 2"/>
    <property type="match status" value="1"/>
</dbReference>
<dbReference type="AlphaFoldDB" id="A0A1E3GZY4"/>
<accession>A0A1E3GZY4</accession>
<dbReference type="GO" id="GO:0006542">
    <property type="term" value="P:glutamine biosynthetic process"/>
    <property type="evidence" value="ECO:0007669"/>
    <property type="project" value="TreeGrafter"/>
</dbReference>
<dbReference type="PANTHER" id="PTHR43785">
    <property type="entry name" value="GAMMA-GLUTAMYLPUTRESCINE SYNTHETASE"/>
    <property type="match status" value="1"/>
</dbReference>
<dbReference type="PROSITE" id="PS00181">
    <property type="entry name" value="GLNA_ATP"/>
    <property type="match status" value="1"/>
</dbReference>
<feature type="domain" description="GS catalytic" evidence="6">
    <location>
        <begin position="1"/>
        <end position="219"/>
    </location>
</feature>
<dbReference type="SMART" id="SM01230">
    <property type="entry name" value="Gln-synt_C"/>
    <property type="match status" value="1"/>
</dbReference>
<dbReference type="PATRIC" id="fig|1439726.3.peg.3230"/>
<evidence type="ECO:0000256" key="5">
    <source>
        <dbReference type="RuleBase" id="RU000384"/>
    </source>
</evidence>
<evidence type="ECO:0000256" key="1">
    <source>
        <dbReference type="ARBA" id="ARBA00001946"/>
    </source>
</evidence>
<dbReference type="Gene3D" id="3.30.590.10">
    <property type="entry name" value="Glutamine synthetase/guanido kinase, catalytic domain"/>
    <property type="match status" value="1"/>
</dbReference>
<comment type="similarity">
    <text evidence="4 5">Belongs to the glutamine synthetase family.</text>
</comment>
<dbReference type="PROSITE" id="PS51987">
    <property type="entry name" value="GS_CATALYTIC"/>
    <property type="match status" value="1"/>
</dbReference>
<gene>
    <name evidence="7" type="primary">puuA_5</name>
    <name evidence="7" type="ORF">A6302_03074</name>
</gene>
<evidence type="ECO:0000256" key="3">
    <source>
        <dbReference type="ARBA" id="ARBA00022842"/>
    </source>
</evidence>
<evidence type="ECO:0000256" key="4">
    <source>
        <dbReference type="PROSITE-ProRule" id="PRU01331"/>
    </source>
</evidence>
<dbReference type="GO" id="GO:0004356">
    <property type="term" value="F:glutamine synthetase activity"/>
    <property type="evidence" value="ECO:0007669"/>
    <property type="project" value="InterPro"/>
</dbReference>
<dbReference type="EMBL" id="MCRJ01000082">
    <property type="protein sequence ID" value="ODN69617.1"/>
    <property type="molecule type" value="Genomic_DNA"/>
</dbReference>
<proteinExistence type="inferred from homology"/>
<comment type="cofactor">
    <cofactor evidence="1">
        <name>Mg(2+)</name>
        <dbReference type="ChEBI" id="CHEBI:18420"/>
    </cofactor>
</comment>
<keyword evidence="2 7" id="KW-0436">Ligase</keyword>
<dbReference type="Pfam" id="PF00120">
    <property type="entry name" value="Gln-synt_C"/>
    <property type="match status" value="1"/>
</dbReference>
<dbReference type="GO" id="GO:0006598">
    <property type="term" value="P:polyamine catabolic process"/>
    <property type="evidence" value="ECO:0007669"/>
    <property type="project" value="TreeGrafter"/>
</dbReference>
<keyword evidence="3" id="KW-0460">Magnesium</keyword>
<dbReference type="InterPro" id="IPR008146">
    <property type="entry name" value="Gln_synth_cat_dom"/>
</dbReference>
<evidence type="ECO:0000313" key="7">
    <source>
        <dbReference type="EMBL" id="ODN69617.1"/>
    </source>
</evidence>
<evidence type="ECO:0000256" key="2">
    <source>
        <dbReference type="ARBA" id="ARBA00022598"/>
    </source>
</evidence>
<dbReference type="EC" id="6.3.1.11" evidence="7"/>
<dbReference type="InterPro" id="IPR027303">
    <property type="entry name" value="Gln_synth_gly_rich_site"/>
</dbReference>
<reference evidence="7 8" key="1">
    <citation type="submission" date="2016-07" db="EMBL/GenBank/DDBJ databases">
        <title>Draft Genome Sequence of Methylobrevis pamukkalensis PK2.</title>
        <authorList>
            <person name="Vasilenko O.V."/>
            <person name="Doronina N.V."/>
            <person name="Shmareva M.N."/>
            <person name="Tarlachkov S.V."/>
            <person name="Mustakhimov I."/>
            <person name="Trotsenko Y.A."/>
        </authorList>
    </citation>
    <scope>NUCLEOTIDE SEQUENCE [LARGE SCALE GENOMIC DNA]</scope>
    <source>
        <strain evidence="7 8">PK2</strain>
    </source>
</reference>